<evidence type="ECO:0000313" key="2">
    <source>
        <dbReference type="Proteomes" id="UP001327560"/>
    </source>
</evidence>
<organism evidence="1 2">
    <name type="scientific">Canna indica</name>
    <name type="common">Indian-shot</name>
    <dbReference type="NCBI Taxonomy" id="4628"/>
    <lineage>
        <taxon>Eukaryota</taxon>
        <taxon>Viridiplantae</taxon>
        <taxon>Streptophyta</taxon>
        <taxon>Embryophyta</taxon>
        <taxon>Tracheophyta</taxon>
        <taxon>Spermatophyta</taxon>
        <taxon>Magnoliopsida</taxon>
        <taxon>Liliopsida</taxon>
        <taxon>Zingiberales</taxon>
        <taxon>Cannaceae</taxon>
        <taxon>Canna</taxon>
    </lineage>
</organism>
<dbReference type="AlphaFoldDB" id="A0AAQ3K8M5"/>
<dbReference type="EMBL" id="CP136893">
    <property type="protein sequence ID" value="WOL04177.1"/>
    <property type="molecule type" value="Genomic_DNA"/>
</dbReference>
<protein>
    <submittedName>
        <fullName evidence="1">Uncharacterized protein</fullName>
    </submittedName>
</protein>
<name>A0AAQ3K8M5_9LILI</name>
<accession>A0AAQ3K8M5</accession>
<sequence length="102" mass="11651">MVIAVVPAPKCWKLDPVPHRFLQPNAPAVAVRPLLLYSISPTFFINRTQHKIDSRNCRERQRDQQQVEARDREEWRVLPLRSISTAAPCSLCGCLESKADVD</sequence>
<reference evidence="1 2" key="1">
    <citation type="submission" date="2023-10" db="EMBL/GenBank/DDBJ databases">
        <title>Chromosome-scale genome assembly provides insights into flower coloration mechanisms of Canna indica.</title>
        <authorList>
            <person name="Li C."/>
        </authorList>
    </citation>
    <scope>NUCLEOTIDE SEQUENCE [LARGE SCALE GENOMIC DNA]</scope>
    <source>
        <tissue evidence="1">Flower</tissue>
    </source>
</reference>
<dbReference type="Proteomes" id="UP001327560">
    <property type="component" value="Chromosome 4"/>
</dbReference>
<keyword evidence="2" id="KW-1185">Reference proteome</keyword>
<evidence type="ECO:0000313" key="1">
    <source>
        <dbReference type="EMBL" id="WOL04177.1"/>
    </source>
</evidence>
<proteinExistence type="predicted"/>
<gene>
    <name evidence="1" type="ORF">Cni_G12898</name>
</gene>